<dbReference type="AlphaFoldDB" id="A0A0B7AD91"/>
<feature type="non-terminal residue" evidence="2">
    <location>
        <position position="1"/>
    </location>
</feature>
<reference evidence="2" key="1">
    <citation type="submission" date="2014-12" db="EMBL/GenBank/DDBJ databases">
        <title>Insight into the proteome of Arion vulgaris.</title>
        <authorList>
            <person name="Aradska J."/>
            <person name="Bulat T."/>
            <person name="Smidak R."/>
            <person name="Sarate P."/>
            <person name="Gangsoo J."/>
            <person name="Sialana F."/>
            <person name="Bilban M."/>
            <person name="Lubec G."/>
        </authorList>
    </citation>
    <scope>NUCLEOTIDE SEQUENCE</scope>
    <source>
        <tissue evidence="2">Skin</tissue>
    </source>
</reference>
<organism evidence="2">
    <name type="scientific">Arion vulgaris</name>
    <dbReference type="NCBI Taxonomy" id="1028688"/>
    <lineage>
        <taxon>Eukaryota</taxon>
        <taxon>Metazoa</taxon>
        <taxon>Spiralia</taxon>
        <taxon>Lophotrochozoa</taxon>
        <taxon>Mollusca</taxon>
        <taxon>Gastropoda</taxon>
        <taxon>Heterobranchia</taxon>
        <taxon>Euthyneura</taxon>
        <taxon>Panpulmonata</taxon>
        <taxon>Eupulmonata</taxon>
        <taxon>Stylommatophora</taxon>
        <taxon>Helicina</taxon>
        <taxon>Arionoidea</taxon>
        <taxon>Arionidae</taxon>
        <taxon>Arion</taxon>
    </lineage>
</organism>
<feature type="region of interest" description="Disordered" evidence="1">
    <location>
        <begin position="43"/>
        <end position="72"/>
    </location>
</feature>
<feature type="compositionally biased region" description="Polar residues" evidence="1">
    <location>
        <begin position="46"/>
        <end position="57"/>
    </location>
</feature>
<accession>A0A0B7AD91</accession>
<evidence type="ECO:0000313" key="2">
    <source>
        <dbReference type="EMBL" id="CEK77986.1"/>
    </source>
</evidence>
<name>A0A0B7AD91_9EUPU</name>
<protein>
    <submittedName>
        <fullName evidence="2">Uncharacterized protein</fullName>
    </submittedName>
</protein>
<evidence type="ECO:0000256" key="1">
    <source>
        <dbReference type="SAM" id="MobiDB-lite"/>
    </source>
</evidence>
<proteinExistence type="predicted"/>
<dbReference type="EMBL" id="HACG01031121">
    <property type="protein sequence ID" value="CEK77986.1"/>
    <property type="molecule type" value="Transcribed_RNA"/>
</dbReference>
<gene>
    <name evidence="2" type="primary">ORF107676</name>
</gene>
<feature type="non-terminal residue" evidence="2">
    <location>
        <position position="72"/>
    </location>
</feature>
<sequence length="72" mass="8366">KIEVGRPLNKNASKLHSMHSLLQQNIMKSGETKTTKKMVRWHSRILPNSKNNTQATRTTEDNRKAQHWATTR</sequence>